<proteinExistence type="predicted"/>
<reference evidence="1 2" key="1">
    <citation type="journal article" date="2024" name="bioRxiv">
        <title>A reference genome for Trichogramma kaykai: A tiny desert-dwelling parasitoid wasp with competing sex-ratio distorters.</title>
        <authorList>
            <person name="Culotta J."/>
            <person name="Lindsey A.R."/>
        </authorList>
    </citation>
    <scope>NUCLEOTIDE SEQUENCE [LARGE SCALE GENOMIC DNA]</scope>
    <source>
        <strain evidence="1 2">KSX58</strain>
    </source>
</reference>
<organism evidence="1 2">
    <name type="scientific">Trichogramma kaykai</name>
    <dbReference type="NCBI Taxonomy" id="54128"/>
    <lineage>
        <taxon>Eukaryota</taxon>
        <taxon>Metazoa</taxon>
        <taxon>Ecdysozoa</taxon>
        <taxon>Arthropoda</taxon>
        <taxon>Hexapoda</taxon>
        <taxon>Insecta</taxon>
        <taxon>Pterygota</taxon>
        <taxon>Neoptera</taxon>
        <taxon>Endopterygota</taxon>
        <taxon>Hymenoptera</taxon>
        <taxon>Apocrita</taxon>
        <taxon>Proctotrupomorpha</taxon>
        <taxon>Chalcidoidea</taxon>
        <taxon>Trichogrammatidae</taxon>
        <taxon>Trichogramma</taxon>
    </lineage>
</organism>
<evidence type="ECO:0000313" key="2">
    <source>
        <dbReference type="Proteomes" id="UP001627154"/>
    </source>
</evidence>
<dbReference type="EMBL" id="JBJJXI010000113">
    <property type="protein sequence ID" value="KAL3391020.1"/>
    <property type="molecule type" value="Genomic_DNA"/>
</dbReference>
<dbReference type="AlphaFoldDB" id="A0ABD2WEA1"/>
<name>A0ABD2WEA1_9HYME</name>
<comment type="caution">
    <text evidence="1">The sequence shown here is derived from an EMBL/GenBank/DDBJ whole genome shotgun (WGS) entry which is preliminary data.</text>
</comment>
<dbReference type="Proteomes" id="UP001627154">
    <property type="component" value="Unassembled WGS sequence"/>
</dbReference>
<evidence type="ECO:0000313" key="1">
    <source>
        <dbReference type="EMBL" id="KAL3391020.1"/>
    </source>
</evidence>
<accession>A0ABD2WEA1</accession>
<sequence>MITARSCTFKSSTFSLTCESSAVHFSREWVDVLTVSTQLKIVVWISSWISYVESMLIGDGLCVEIAWKQRGKYINSTRTVYRFHEERS</sequence>
<gene>
    <name evidence="1" type="ORF">TKK_014268</name>
</gene>
<keyword evidence="2" id="KW-1185">Reference proteome</keyword>
<protein>
    <submittedName>
        <fullName evidence="1">Uncharacterized protein</fullName>
    </submittedName>
</protein>